<keyword evidence="3" id="KW-0804">Transcription</keyword>
<dbReference type="AlphaFoldDB" id="R1HJU9"/>
<feature type="domain" description="HTH hxlR-type" evidence="4">
    <location>
        <begin position="6"/>
        <end position="115"/>
    </location>
</feature>
<dbReference type="RefSeq" id="WP_004559370.1">
    <property type="nucleotide sequence ID" value="NZ_AOUO01000581.1"/>
</dbReference>
<dbReference type="EMBL" id="AOUO01000581">
    <property type="protein sequence ID" value="EOD63845.1"/>
    <property type="molecule type" value="Genomic_DNA"/>
</dbReference>
<reference evidence="5 6" key="1">
    <citation type="submission" date="2013-02" db="EMBL/GenBank/DDBJ databases">
        <title>Draft genome sequence of Amycolatopsis vancoresmycina strain DSM 44592T.</title>
        <authorList>
            <person name="Kumar S."/>
            <person name="Kaur N."/>
            <person name="Kaur C."/>
            <person name="Raghava G.P.S."/>
            <person name="Mayilraj S."/>
        </authorList>
    </citation>
    <scope>NUCLEOTIDE SEQUENCE [LARGE SCALE GENOMIC DNA]</scope>
    <source>
        <strain evidence="5 6">DSM 44592</strain>
    </source>
</reference>
<evidence type="ECO:0000313" key="6">
    <source>
        <dbReference type="Proteomes" id="UP000014139"/>
    </source>
</evidence>
<dbReference type="InterPro" id="IPR002577">
    <property type="entry name" value="HTH_HxlR"/>
</dbReference>
<evidence type="ECO:0000259" key="4">
    <source>
        <dbReference type="PROSITE" id="PS51118"/>
    </source>
</evidence>
<comment type="caution">
    <text evidence="5">The sequence shown here is derived from an EMBL/GenBank/DDBJ whole genome shotgun (WGS) entry which is preliminary data.</text>
</comment>
<dbReference type="Gene3D" id="1.10.10.10">
    <property type="entry name" value="Winged helix-like DNA-binding domain superfamily/Winged helix DNA-binding domain"/>
    <property type="match status" value="1"/>
</dbReference>
<dbReference type="PROSITE" id="PS51118">
    <property type="entry name" value="HTH_HXLR"/>
    <property type="match status" value="1"/>
</dbReference>
<dbReference type="eggNOG" id="COG1733">
    <property type="taxonomic scope" value="Bacteria"/>
</dbReference>
<organism evidence="5 6">
    <name type="scientific">Amycolatopsis vancoresmycina DSM 44592</name>
    <dbReference type="NCBI Taxonomy" id="1292037"/>
    <lineage>
        <taxon>Bacteria</taxon>
        <taxon>Bacillati</taxon>
        <taxon>Actinomycetota</taxon>
        <taxon>Actinomycetes</taxon>
        <taxon>Pseudonocardiales</taxon>
        <taxon>Pseudonocardiaceae</taxon>
        <taxon>Amycolatopsis</taxon>
    </lineage>
</organism>
<evidence type="ECO:0000256" key="1">
    <source>
        <dbReference type="ARBA" id="ARBA00023015"/>
    </source>
</evidence>
<dbReference type="InterPro" id="IPR036390">
    <property type="entry name" value="WH_DNA-bd_sf"/>
</dbReference>
<keyword evidence="1" id="KW-0805">Transcription regulation</keyword>
<accession>R1HJU9</accession>
<evidence type="ECO:0000256" key="2">
    <source>
        <dbReference type="ARBA" id="ARBA00023125"/>
    </source>
</evidence>
<dbReference type="Pfam" id="PF01638">
    <property type="entry name" value="HxlR"/>
    <property type="match status" value="1"/>
</dbReference>
<name>R1HJU9_9PSEU</name>
<evidence type="ECO:0000256" key="3">
    <source>
        <dbReference type="ARBA" id="ARBA00023163"/>
    </source>
</evidence>
<keyword evidence="6" id="KW-1185">Reference proteome</keyword>
<dbReference type="InterPro" id="IPR036388">
    <property type="entry name" value="WH-like_DNA-bd_sf"/>
</dbReference>
<dbReference type="PATRIC" id="fig|1292037.4.peg.6559"/>
<dbReference type="SUPFAM" id="SSF46785">
    <property type="entry name" value="Winged helix' DNA-binding domain"/>
    <property type="match status" value="1"/>
</dbReference>
<proteinExistence type="predicted"/>
<keyword evidence="2" id="KW-0238">DNA-binding</keyword>
<dbReference type="Proteomes" id="UP000014139">
    <property type="component" value="Unassembled WGS sequence"/>
</dbReference>
<evidence type="ECO:0000313" key="5">
    <source>
        <dbReference type="EMBL" id="EOD63845.1"/>
    </source>
</evidence>
<protein>
    <submittedName>
        <fullName evidence="5">HxlR family transcriptional regulator</fullName>
    </submittedName>
</protein>
<sequence>MIDEPCPTFVSDCHVRAAAELISHVWDPVVLSALRRGPTRRSELLARIGGISDKVLTQALRRLQARGLVTKASGAGPQPAQGGVTYRLSALGESFADGPLRQLAHWAADNQAELAGLPAT</sequence>
<dbReference type="OrthoDB" id="370168at2"/>
<dbReference type="PANTHER" id="PTHR33204:SF37">
    <property type="entry name" value="HTH-TYPE TRANSCRIPTIONAL REGULATOR YODB"/>
    <property type="match status" value="1"/>
</dbReference>
<dbReference type="GO" id="GO:0003677">
    <property type="term" value="F:DNA binding"/>
    <property type="evidence" value="ECO:0007669"/>
    <property type="project" value="UniProtKB-KW"/>
</dbReference>
<gene>
    <name evidence="5" type="ORF">H480_34921</name>
</gene>
<dbReference type="PANTHER" id="PTHR33204">
    <property type="entry name" value="TRANSCRIPTIONAL REGULATOR, MARR FAMILY"/>
    <property type="match status" value="1"/>
</dbReference>